<feature type="region of interest" description="Disordered" evidence="1">
    <location>
        <begin position="35"/>
        <end position="103"/>
    </location>
</feature>
<name>A0A9X2D780_9ACTN</name>
<protein>
    <submittedName>
        <fullName evidence="2">Uncharacterized protein</fullName>
    </submittedName>
</protein>
<reference evidence="2" key="1">
    <citation type="submission" date="2022-05" db="EMBL/GenBank/DDBJ databases">
        <authorList>
            <person name="Tuo L."/>
        </authorList>
    </citation>
    <scope>NUCLEOTIDE SEQUENCE</scope>
    <source>
        <strain evidence="2">BSK12Z-4</strain>
    </source>
</reference>
<sequence>MTSHLSPDDHTGQRPTAKRLLGSLALVGVLVLSSACSGDGTADGDPGGTTAALPSAPSTSSSGSSGSSDSSPSSEASDPAQGTAEGTAFSWSEDGDTSQCLSGGDRPFDLGFYEITTELTEPATDVRVSLADATGVTSPDSRWMPATEFSFPVSGTVRWAARERVLTRQDVRYPFDYAAGTDLSTGQRDLEAGEEGTFLVQVQRIPGGAVVDGLTGAFTGYEVSYTDEAGERVQQVFRSPTSFAVRSRSCP</sequence>
<keyword evidence="3" id="KW-1185">Reference proteome</keyword>
<organism evidence="2 3">
    <name type="scientific">Nocardioides bruguierae</name>
    <dbReference type="NCBI Taxonomy" id="2945102"/>
    <lineage>
        <taxon>Bacteria</taxon>
        <taxon>Bacillati</taxon>
        <taxon>Actinomycetota</taxon>
        <taxon>Actinomycetes</taxon>
        <taxon>Propionibacteriales</taxon>
        <taxon>Nocardioidaceae</taxon>
        <taxon>Nocardioides</taxon>
    </lineage>
</organism>
<evidence type="ECO:0000313" key="3">
    <source>
        <dbReference type="Proteomes" id="UP001139485"/>
    </source>
</evidence>
<dbReference type="Proteomes" id="UP001139485">
    <property type="component" value="Unassembled WGS sequence"/>
</dbReference>
<gene>
    <name evidence="2" type="ORF">M8330_10225</name>
</gene>
<feature type="compositionally biased region" description="Low complexity" evidence="1">
    <location>
        <begin position="35"/>
        <end position="80"/>
    </location>
</feature>
<dbReference type="RefSeq" id="WP_250827241.1">
    <property type="nucleotide sequence ID" value="NZ_JAMOIL010000011.1"/>
</dbReference>
<evidence type="ECO:0000313" key="2">
    <source>
        <dbReference type="EMBL" id="MCM0620668.1"/>
    </source>
</evidence>
<evidence type="ECO:0000256" key="1">
    <source>
        <dbReference type="SAM" id="MobiDB-lite"/>
    </source>
</evidence>
<proteinExistence type="predicted"/>
<accession>A0A9X2D780</accession>
<comment type="caution">
    <text evidence="2">The sequence shown here is derived from an EMBL/GenBank/DDBJ whole genome shotgun (WGS) entry which is preliminary data.</text>
</comment>
<dbReference type="AlphaFoldDB" id="A0A9X2D780"/>
<dbReference type="EMBL" id="JAMOIL010000011">
    <property type="protein sequence ID" value="MCM0620668.1"/>
    <property type="molecule type" value="Genomic_DNA"/>
</dbReference>